<dbReference type="InterPro" id="IPR050482">
    <property type="entry name" value="Sensor_HK_TwoCompSys"/>
</dbReference>
<evidence type="ECO:0000256" key="7">
    <source>
        <dbReference type="ARBA" id="ARBA00022840"/>
    </source>
</evidence>
<keyword evidence="6 11" id="KW-0418">Kinase</keyword>
<feature type="transmembrane region" description="Helical" evidence="9">
    <location>
        <begin position="20"/>
        <end position="49"/>
    </location>
</feature>
<accession>A0A419HVB5</accession>
<proteinExistence type="predicted"/>
<keyword evidence="9" id="KW-1133">Transmembrane helix</keyword>
<keyword evidence="9" id="KW-0472">Membrane</keyword>
<dbReference type="Gene3D" id="1.20.5.1930">
    <property type="match status" value="1"/>
</dbReference>
<evidence type="ECO:0000256" key="3">
    <source>
        <dbReference type="ARBA" id="ARBA00022553"/>
    </source>
</evidence>
<dbReference type="GO" id="GO:0000155">
    <property type="term" value="F:phosphorelay sensor kinase activity"/>
    <property type="evidence" value="ECO:0007669"/>
    <property type="project" value="InterPro"/>
</dbReference>
<evidence type="ECO:0000256" key="4">
    <source>
        <dbReference type="ARBA" id="ARBA00022679"/>
    </source>
</evidence>
<dbReference type="AlphaFoldDB" id="A0A419HVB5"/>
<sequence length="374" mass="38580">MLGERAYGWLRGHQSLVDVGAAGLIAAGGLAWGLALGAPPGFLFFSVALPLPLVVRRRSPAGCAGAVFLLALGQWLLVGHDVGAVPADLAVPMAVYACASYGPLWTQRAALAAGLAGAVLGGVSWPLVPVPWWAHLLLGGFLACTVVAAGTLGALHRARRAETAALAERAVLAERNRIAREMHDVVAHTLSIVIAQADGGRYALASAPETAGRALGTIGDHARQALAETRRILGVLRDPGSAESPAPQPGLTDLPGLIEQARRGGQNVRFSFGLPENPVPPGLGLVVYRIVQEGLTNVRRHAGPSARAEVTVHVDSGRLEIEVRDTGVGLLRRTTGGYGLLGMRERAAAYGGQVRLGAAPGGGTVLRASIPVSP</sequence>
<organism evidence="11 12">
    <name type="scientific">Amycolatopsis panacis</name>
    <dbReference type="NCBI Taxonomy" id="2340917"/>
    <lineage>
        <taxon>Bacteria</taxon>
        <taxon>Bacillati</taxon>
        <taxon>Actinomycetota</taxon>
        <taxon>Actinomycetes</taxon>
        <taxon>Pseudonocardiales</taxon>
        <taxon>Pseudonocardiaceae</taxon>
        <taxon>Amycolatopsis</taxon>
    </lineage>
</organism>
<feature type="transmembrane region" description="Helical" evidence="9">
    <location>
        <begin position="84"/>
        <end position="102"/>
    </location>
</feature>
<keyword evidence="4" id="KW-0808">Transferase</keyword>
<dbReference type="GO" id="GO:0046983">
    <property type="term" value="F:protein dimerization activity"/>
    <property type="evidence" value="ECO:0007669"/>
    <property type="project" value="InterPro"/>
</dbReference>
<dbReference type="PANTHER" id="PTHR24421:SF10">
    <property type="entry name" value="NITRATE_NITRITE SENSOR PROTEIN NARQ"/>
    <property type="match status" value="1"/>
</dbReference>
<keyword evidence="8" id="KW-0902">Two-component regulatory system</keyword>
<dbReference type="GO" id="GO:0016020">
    <property type="term" value="C:membrane"/>
    <property type="evidence" value="ECO:0007669"/>
    <property type="project" value="InterPro"/>
</dbReference>
<evidence type="ECO:0000313" key="11">
    <source>
        <dbReference type="EMBL" id="RJQ80874.1"/>
    </source>
</evidence>
<dbReference type="OrthoDB" id="227596at2"/>
<dbReference type="GO" id="GO:0005524">
    <property type="term" value="F:ATP binding"/>
    <property type="evidence" value="ECO:0007669"/>
    <property type="project" value="UniProtKB-KW"/>
</dbReference>
<evidence type="ECO:0000256" key="2">
    <source>
        <dbReference type="ARBA" id="ARBA00012438"/>
    </source>
</evidence>
<dbReference type="Pfam" id="PF07730">
    <property type="entry name" value="HisKA_3"/>
    <property type="match status" value="1"/>
</dbReference>
<feature type="transmembrane region" description="Helical" evidence="9">
    <location>
        <begin position="133"/>
        <end position="155"/>
    </location>
</feature>
<evidence type="ECO:0000256" key="5">
    <source>
        <dbReference type="ARBA" id="ARBA00022741"/>
    </source>
</evidence>
<comment type="catalytic activity">
    <reaction evidence="1">
        <text>ATP + protein L-histidine = ADP + protein N-phospho-L-histidine.</text>
        <dbReference type="EC" id="2.7.13.3"/>
    </reaction>
</comment>
<evidence type="ECO:0000256" key="9">
    <source>
        <dbReference type="SAM" id="Phobius"/>
    </source>
</evidence>
<dbReference type="Pfam" id="PF02518">
    <property type="entry name" value="HATPase_c"/>
    <property type="match status" value="1"/>
</dbReference>
<evidence type="ECO:0000259" key="10">
    <source>
        <dbReference type="SMART" id="SM00387"/>
    </source>
</evidence>
<dbReference type="SUPFAM" id="SSF55874">
    <property type="entry name" value="ATPase domain of HSP90 chaperone/DNA topoisomerase II/histidine kinase"/>
    <property type="match status" value="1"/>
</dbReference>
<dbReference type="Proteomes" id="UP000285112">
    <property type="component" value="Unassembled WGS sequence"/>
</dbReference>
<feature type="transmembrane region" description="Helical" evidence="9">
    <location>
        <begin position="109"/>
        <end position="127"/>
    </location>
</feature>
<keyword evidence="5" id="KW-0547">Nucleotide-binding</keyword>
<dbReference type="CDD" id="cd16917">
    <property type="entry name" value="HATPase_UhpB-NarQ-NarX-like"/>
    <property type="match status" value="1"/>
</dbReference>
<evidence type="ECO:0000256" key="1">
    <source>
        <dbReference type="ARBA" id="ARBA00000085"/>
    </source>
</evidence>
<feature type="transmembrane region" description="Helical" evidence="9">
    <location>
        <begin position="61"/>
        <end position="78"/>
    </location>
</feature>
<keyword evidence="7" id="KW-0067">ATP-binding</keyword>
<dbReference type="Pfam" id="PF23539">
    <property type="entry name" value="DUF7134"/>
    <property type="match status" value="1"/>
</dbReference>
<evidence type="ECO:0000256" key="8">
    <source>
        <dbReference type="ARBA" id="ARBA00023012"/>
    </source>
</evidence>
<evidence type="ECO:0000256" key="6">
    <source>
        <dbReference type="ARBA" id="ARBA00022777"/>
    </source>
</evidence>
<name>A0A419HVB5_9PSEU</name>
<dbReference type="Gene3D" id="3.30.565.10">
    <property type="entry name" value="Histidine kinase-like ATPase, C-terminal domain"/>
    <property type="match status" value="1"/>
</dbReference>
<dbReference type="InterPro" id="IPR011712">
    <property type="entry name" value="Sig_transdc_His_kin_sub3_dim/P"/>
</dbReference>
<keyword evidence="3" id="KW-0597">Phosphoprotein</keyword>
<evidence type="ECO:0000313" key="12">
    <source>
        <dbReference type="Proteomes" id="UP000285112"/>
    </source>
</evidence>
<dbReference type="SMART" id="SM00387">
    <property type="entry name" value="HATPase_c"/>
    <property type="match status" value="1"/>
</dbReference>
<dbReference type="InterPro" id="IPR055558">
    <property type="entry name" value="DUF7134"/>
</dbReference>
<reference evidence="11 12" key="1">
    <citation type="submission" date="2018-09" db="EMBL/GenBank/DDBJ databases">
        <title>YIM PH 21725 draft genome.</title>
        <authorList>
            <person name="Miao C."/>
        </authorList>
    </citation>
    <scope>NUCLEOTIDE SEQUENCE [LARGE SCALE GENOMIC DNA]</scope>
    <source>
        <strain evidence="12">YIM PH21725</strain>
    </source>
</reference>
<keyword evidence="12" id="KW-1185">Reference proteome</keyword>
<comment type="caution">
    <text evidence="11">The sequence shown here is derived from an EMBL/GenBank/DDBJ whole genome shotgun (WGS) entry which is preliminary data.</text>
</comment>
<dbReference type="PANTHER" id="PTHR24421">
    <property type="entry name" value="NITRATE/NITRITE SENSOR PROTEIN NARX-RELATED"/>
    <property type="match status" value="1"/>
</dbReference>
<dbReference type="InterPro" id="IPR036890">
    <property type="entry name" value="HATPase_C_sf"/>
</dbReference>
<dbReference type="InterPro" id="IPR003594">
    <property type="entry name" value="HATPase_dom"/>
</dbReference>
<keyword evidence="9" id="KW-0812">Transmembrane</keyword>
<gene>
    <name evidence="11" type="ORF">D5S19_24330</name>
</gene>
<dbReference type="EMBL" id="QZFV01000112">
    <property type="protein sequence ID" value="RJQ80874.1"/>
    <property type="molecule type" value="Genomic_DNA"/>
</dbReference>
<dbReference type="RefSeq" id="WP_120025720.1">
    <property type="nucleotide sequence ID" value="NZ_QZFV01000112.1"/>
</dbReference>
<feature type="domain" description="Histidine kinase/HSP90-like ATPase" evidence="10">
    <location>
        <begin position="282"/>
        <end position="374"/>
    </location>
</feature>
<dbReference type="EC" id="2.7.13.3" evidence="2"/>
<protein>
    <recommendedName>
        <fullName evidence="2">histidine kinase</fullName>
        <ecNumber evidence="2">2.7.13.3</ecNumber>
    </recommendedName>
</protein>